<evidence type="ECO:0000313" key="2">
    <source>
        <dbReference type="Proteomes" id="UP000807342"/>
    </source>
</evidence>
<dbReference type="Proteomes" id="UP000807342">
    <property type="component" value="Unassembled WGS sequence"/>
</dbReference>
<evidence type="ECO:0000313" key="1">
    <source>
        <dbReference type="EMBL" id="KAF9443652.1"/>
    </source>
</evidence>
<dbReference type="AlphaFoldDB" id="A0A9P5X5B4"/>
<accession>A0A9P5X5B4</accession>
<protein>
    <submittedName>
        <fullName evidence="1">Uncharacterized protein</fullName>
    </submittedName>
</protein>
<sequence>MWEGLPGGRIAETAWGLVACIFGFQLRVDQGCTSSTNDLVVLLEVQWEPFVE</sequence>
<organism evidence="1 2">
    <name type="scientific">Macrolepiota fuliginosa MF-IS2</name>
    <dbReference type="NCBI Taxonomy" id="1400762"/>
    <lineage>
        <taxon>Eukaryota</taxon>
        <taxon>Fungi</taxon>
        <taxon>Dikarya</taxon>
        <taxon>Basidiomycota</taxon>
        <taxon>Agaricomycotina</taxon>
        <taxon>Agaricomycetes</taxon>
        <taxon>Agaricomycetidae</taxon>
        <taxon>Agaricales</taxon>
        <taxon>Agaricineae</taxon>
        <taxon>Agaricaceae</taxon>
        <taxon>Macrolepiota</taxon>
    </lineage>
</organism>
<gene>
    <name evidence="1" type="ORF">P691DRAFT_808678</name>
</gene>
<name>A0A9P5X5B4_9AGAR</name>
<dbReference type="EMBL" id="MU151450">
    <property type="protein sequence ID" value="KAF9443652.1"/>
    <property type="molecule type" value="Genomic_DNA"/>
</dbReference>
<keyword evidence="2" id="KW-1185">Reference proteome</keyword>
<proteinExistence type="predicted"/>
<comment type="caution">
    <text evidence="1">The sequence shown here is derived from an EMBL/GenBank/DDBJ whole genome shotgun (WGS) entry which is preliminary data.</text>
</comment>
<reference evidence="1" key="1">
    <citation type="submission" date="2020-11" db="EMBL/GenBank/DDBJ databases">
        <authorList>
            <consortium name="DOE Joint Genome Institute"/>
            <person name="Ahrendt S."/>
            <person name="Riley R."/>
            <person name="Andreopoulos W."/>
            <person name="Labutti K."/>
            <person name="Pangilinan J."/>
            <person name="Ruiz-Duenas F.J."/>
            <person name="Barrasa J.M."/>
            <person name="Sanchez-Garcia M."/>
            <person name="Camarero S."/>
            <person name="Miyauchi S."/>
            <person name="Serrano A."/>
            <person name="Linde D."/>
            <person name="Babiker R."/>
            <person name="Drula E."/>
            <person name="Ayuso-Fernandez I."/>
            <person name="Pacheco R."/>
            <person name="Padilla G."/>
            <person name="Ferreira P."/>
            <person name="Barriuso J."/>
            <person name="Kellner H."/>
            <person name="Castanera R."/>
            <person name="Alfaro M."/>
            <person name="Ramirez L."/>
            <person name="Pisabarro A.G."/>
            <person name="Kuo A."/>
            <person name="Tritt A."/>
            <person name="Lipzen A."/>
            <person name="He G."/>
            <person name="Yan M."/>
            <person name="Ng V."/>
            <person name="Cullen D."/>
            <person name="Martin F."/>
            <person name="Rosso M.-N."/>
            <person name="Henrissat B."/>
            <person name="Hibbett D."/>
            <person name="Martinez A.T."/>
            <person name="Grigoriev I.V."/>
        </authorList>
    </citation>
    <scope>NUCLEOTIDE SEQUENCE</scope>
    <source>
        <strain evidence="1">MF-IS2</strain>
    </source>
</reference>